<reference evidence="1" key="1">
    <citation type="submission" date="2020-11" db="EMBL/GenBank/DDBJ databases">
        <authorList>
            <consortium name="DOE Joint Genome Institute"/>
            <person name="Ahrendt S."/>
            <person name="Riley R."/>
            <person name="Andreopoulos W."/>
            <person name="Labutti K."/>
            <person name="Pangilinan J."/>
            <person name="Ruiz-Duenas F.J."/>
            <person name="Barrasa J.M."/>
            <person name="Sanchez-Garcia M."/>
            <person name="Camarero S."/>
            <person name="Miyauchi S."/>
            <person name="Serrano A."/>
            <person name="Linde D."/>
            <person name="Babiker R."/>
            <person name="Drula E."/>
            <person name="Ayuso-Fernandez I."/>
            <person name="Pacheco R."/>
            <person name="Padilla G."/>
            <person name="Ferreira P."/>
            <person name="Barriuso J."/>
            <person name="Kellner H."/>
            <person name="Castanera R."/>
            <person name="Alfaro M."/>
            <person name="Ramirez L."/>
            <person name="Pisabarro A.G."/>
            <person name="Kuo A."/>
            <person name="Tritt A."/>
            <person name="Lipzen A."/>
            <person name="He G."/>
            <person name="Yan M."/>
            <person name="Ng V."/>
            <person name="Cullen D."/>
            <person name="Martin F."/>
            <person name="Rosso M.-N."/>
            <person name="Henrissat B."/>
            <person name="Hibbett D."/>
            <person name="Martinez A.T."/>
            <person name="Grigoriev I.V."/>
        </authorList>
    </citation>
    <scope>NUCLEOTIDE SEQUENCE</scope>
    <source>
        <strain evidence="1">CBS 247.69</strain>
    </source>
</reference>
<accession>A0A9P5XY28</accession>
<sequence>MDDDCPITYAEQQFFSESGTGKVPVVVVFTKCEALELKAIIALEDEGCDFDETAVKAPMYVEEKLKTTHKILEAMKYPPKGHVYLQELDNPEKNCQDLVECIAVVLNSSIL</sequence>
<organism evidence="1 2">
    <name type="scientific">Collybia nuda</name>
    <dbReference type="NCBI Taxonomy" id="64659"/>
    <lineage>
        <taxon>Eukaryota</taxon>
        <taxon>Fungi</taxon>
        <taxon>Dikarya</taxon>
        <taxon>Basidiomycota</taxon>
        <taxon>Agaricomycotina</taxon>
        <taxon>Agaricomycetes</taxon>
        <taxon>Agaricomycetidae</taxon>
        <taxon>Agaricales</taxon>
        <taxon>Tricholomatineae</taxon>
        <taxon>Clitocybaceae</taxon>
        <taxon>Collybia</taxon>
    </lineage>
</organism>
<dbReference type="AlphaFoldDB" id="A0A9P5XY28"/>
<name>A0A9P5XY28_9AGAR</name>
<dbReference type="Proteomes" id="UP000807353">
    <property type="component" value="Unassembled WGS sequence"/>
</dbReference>
<proteinExistence type="predicted"/>
<comment type="caution">
    <text evidence="1">The sequence shown here is derived from an EMBL/GenBank/DDBJ whole genome shotgun (WGS) entry which is preliminary data.</text>
</comment>
<evidence type="ECO:0000313" key="1">
    <source>
        <dbReference type="EMBL" id="KAF9457811.1"/>
    </source>
</evidence>
<gene>
    <name evidence="1" type="ORF">BDZ94DRAFT_1313820</name>
</gene>
<keyword evidence="2" id="KW-1185">Reference proteome</keyword>
<evidence type="ECO:0000313" key="2">
    <source>
        <dbReference type="Proteomes" id="UP000807353"/>
    </source>
</evidence>
<protein>
    <submittedName>
        <fullName evidence="1">Uncharacterized protein</fullName>
    </submittedName>
</protein>
<dbReference type="EMBL" id="MU150357">
    <property type="protein sequence ID" value="KAF9457811.1"/>
    <property type="molecule type" value="Genomic_DNA"/>
</dbReference>
<dbReference type="OrthoDB" id="2897677at2759"/>